<dbReference type="EMBL" id="WHWC01000014">
    <property type="protein sequence ID" value="KAG8369649.1"/>
    <property type="molecule type" value="Genomic_DNA"/>
</dbReference>
<proteinExistence type="predicted"/>
<sequence length="111" mass="12600">MSSTEASNGMPPEATVNLKLKLCIKSQDGDKVYYQVRRDKKIQNLLLTYCKDKHLDYNVVAFLHYGQKIKATSTPNELGIENEDEIDAMFHQTGGAYSDIHTGEHFHVLQN</sequence>
<dbReference type="Gene3D" id="3.10.20.90">
    <property type="entry name" value="Phosphatidylinositol 3-kinase Catalytic Subunit, Chain A, domain 1"/>
    <property type="match status" value="1"/>
</dbReference>
<dbReference type="Proteomes" id="UP000826271">
    <property type="component" value="Unassembled WGS sequence"/>
</dbReference>
<dbReference type="AlphaFoldDB" id="A0AAV6WP71"/>
<evidence type="ECO:0000313" key="3">
    <source>
        <dbReference type="Proteomes" id="UP000826271"/>
    </source>
</evidence>
<evidence type="ECO:0000313" key="2">
    <source>
        <dbReference type="EMBL" id="KAG8369649.1"/>
    </source>
</evidence>
<dbReference type="SUPFAM" id="SSF54236">
    <property type="entry name" value="Ubiquitin-like"/>
    <property type="match status" value="1"/>
</dbReference>
<reference evidence="2" key="1">
    <citation type="submission" date="2019-10" db="EMBL/GenBank/DDBJ databases">
        <authorList>
            <person name="Zhang R."/>
            <person name="Pan Y."/>
            <person name="Wang J."/>
            <person name="Ma R."/>
            <person name="Yu S."/>
        </authorList>
    </citation>
    <scope>NUCLEOTIDE SEQUENCE</scope>
    <source>
        <strain evidence="2">LA-IB0</strain>
        <tissue evidence="2">Leaf</tissue>
    </source>
</reference>
<name>A0AAV6WP71_9LAMI</name>
<organism evidence="2 3">
    <name type="scientific">Buddleja alternifolia</name>
    <dbReference type="NCBI Taxonomy" id="168488"/>
    <lineage>
        <taxon>Eukaryota</taxon>
        <taxon>Viridiplantae</taxon>
        <taxon>Streptophyta</taxon>
        <taxon>Embryophyta</taxon>
        <taxon>Tracheophyta</taxon>
        <taxon>Spermatophyta</taxon>
        <taxon>Magnoliopsida</taxon>
        <taxon>eudicotyledons</taxon>
        <taxon>Gunneridae</taxon>
        <taxon>Pentapetalae</taxon>
        <taxon>asterids</taxon>
        <taxon>lamiids</taxon>
        <taxon>Lamiales</taxon>
        <taxon>Scrophulariaceae</taxon>
        <taxon>Buddlejeae</taxon>
        <taxon>Buddleja</taxon>
    </lineage>
</organism>
<dbReference type="PANTHER" id="PTHR10562">
    <property type="entry name" value="SMALL UBIQUITIN-RELATED MODIFIER"/>
    <property type="match status" value="1"/>
</dbReference>
<gene>
    <name evidence="2" type="ORF">BUALT_Bualt14G0035600</name>
</gene>
<evidence type="ECO:0000259" key="1">
    <source>
        <dbReference type="PROSITE" id="PS50053"/>
    </source>
</evidence>
<keyword evidence="3" id="KW-1185">Reference proteome</keyword>
<comment type="caution">
    <text evidence="2">The sequence shown here is derived from an EMBL/GenBank/DDBJ whole genome shotgun (WGS) entry which is preliminary data.</text>
</comment>
<dbReference type="Pfam" id="PF11976">
    <property type="entry name" value="Rad60-SLD"/>
    <property type="match status" value="1"/>
</dbReference>
<protein>
    <recommendedName>
        <fullName evidence="1">Ubiquitin-like domain-containing protein</fullName>
    </recommendedName>
</protein>
<dbReference type="PROSITE" id="PS50053">
    <property type="entry name" value="UBIQUITIN_2"/>
    <property type="match status" value="1"/>
</dbReference>
<dbReference type="InterPro" id="IPR029071">
    <property type="entry name" value="Ubiquitin-like_domsf"/>
</dbReference>
<feature type="domain" description="Ubiquitin-like" evidence="1">
    <location>
        <begin position="20"/>
        <end position="95"/>
    </location>
</feature>
<accession>A0AAV6WP71</accession>
<dbReference type="InterPro" id="IPR000626">
    <property type="entry name" value="Ubiquitin-like_dom"/>
</dbReference>
<dbReference type="InterPro" id="IPR022617">
    <property type="entry name" value="Rad60/SUMO-like_dom"/>
</dbReference>